<evidence type="ECO:0000313" key="3">
    <source>
        <dbReference type="EMBL" id="EKC71457.1"/>
    </source>
</evidence>
<sequence length="51" mass="5631">MDKAGLGNRGFSAHKLRHTAATLMYQHGHVDVLVLKDILGHENLGTTEIYT</sequence>
<dbReference type="CDD" id="cd00397">
    <property type="entry name" value="DNA_BRE_C"/>
    <property type="match status" value="1"/>
</dbReference>
<dbReference type="SUPFAM" id="SSF56349">
    <property type="entry name" value="DNA breaking-rejoining enzymes"/>
    <property type="match status" value="1"/>
</dbReference>
<dbReference type="InterPro" id="IPR013762">
    <property type="entry name" value="Integrase-like_cat_sf"/>
</dbReference>
<dbReference type="AlphaFoldDB" id="K1TE84"/>
<dbReference type="Pfam" id="PF00589">
    <property type="entry name" value="Phage_integrase"/>
    <property type="match status" value="1"/>
</dbReference>
<proteinExistence type="predicted"/>
<dbReference type="InterPro" id="IPR002104">
    <property type="entry name" value="Integrase_catalytic"/>
</dbReference>
<protein>
    <submittedName>
        <fullName evidence="3">Tyrosine recombinase</fullName>
    </submittedName>
</protein>
<dbReference type="GO" id="GO:0003677">
    <property type="term" value="F:DNA binding"/>
    <property type="evidence" value="ECO:0007669"/>
    <property type="project" value="InterPro"/>
</dbReference>
<dbReference type="GO" id="GO:0015074">
    <property type="term" value="P:DNA integration"/>
    <property type="evidence" value="ECO:0007669"/>
    <property type="project" value="InterPro"/>
</dbReference>
<dbReference type="EMBL" id="AJWY01004767">
    <property type="protein sequence ID" value="EKC71457.1"/>
    <property type="molecule type" value="Genomic_DNA"/>
</dbReference>
<dbReference type="Gene3D" id="1.10.443.10">
    <property type="entry name" value="Intergrase catalytic core"/>
    <property type="match status" value="1"/>
</dbReference>
<dbReference type="InterPro" id="IPR011010">
    <property type="entry name" value="DNA_brk_join_enz"/>
</dbReference>
<feature type="non-terminal residue" evidence="3">
    <location>
        <position position="51"/>
    </location>
</feature>
<feature type="domain" description="Tyr recombinase" evidence="2">
    <location>
        <begin position="1"/>
        <end position="51"/>
    </location>
</feature>
<dbReference type="PROSITE" id="PS51898">
    <property type="entry name" value="TYR_RECOMBINASE"/>
    <property type="match status" value="1"/>
</dbReference>
<dbReference type="GO" id="GO:0006310">
    <property type="term" value="P:DNA recombination"/>
    <property type="evidence" value="ECO:0007669"/>
    <property type="project" value="UniProtKB-KW"/>
</dbReference>
<comment type="caution">
    <text evidence="3">The sequence shown here is derived from an EMBL/GenBank/DDBJ whole genome shotgun (WGS) entry which is preliminary data.</text>
</comment>
<evidence type="ECO:0000259" key="2">
    <source>
        <dbReference type="PROSITE" id="PS51898"/>
    </source>
</evidence>
<keyword evidence="1" id="KW-0233">DNA recombination</keyword>
<reference evidence="3" key="1">
    <citation type="journal article" date="2013" name="Environ. Microbiol.">
        <title>Microbiota from the distal guts of lean and obese adolescents exhibit partial functional redundancy besides clear differences in community structure.</title>
        <authorList>
            <person name="Ferrer M."/>
            <person name="Ruiz A."/>
            <person name="Lanza F."/>
            <person name="Haange S.B."/>
            <person name="Oberbach A."/>
            <person name="Till H."/>
            <person name="Bargiela R."/>
            <person name="Campoy C."/>
            <person name="Segura M.T."/>
            <person name="Richter M."/>
            <person name="von Bergen M."/>
            <person name="Seifert J."/>
            <person name="Suarez A."/>
        </authorList>
    </citation>
    <scope>NUCLEOTIDE SEQUENCE</scope>
</reference>
<evidence type="ECO:0000256" key="1">
    <source>
        <dbReference type="ARBA" id="ARBA00023172"/>
    </source>
</evidence>
<gene>
    <name evidence="3" type="ORF">LEA_07254</name>
</gene>
<organism evidence="3">
    <name type="scientific">human gut metagenome</name>
    <dbReference type="NCBI Taxonomy" id="408170"/>
    <lineage>
        <taxon>unclassified sequences</taxon>
        <taxon>metagenomes</taxon>
        <taxon>organismal metagenomes</taxon>
    </lineage>
</organism>
<name>K1TE84_9ZZZZ</name>
<accession>K1TE84</accession>